<dbReference type="EMBL" id="LBHU01000004">
    <property type="protein sequence ID" value="KLI62894.1"/>
    <property type="molecule type" value="Genomic_DNA"/>
</dbReference>
<evidence type="ECO:0008006" key="3">
    <source>
        <dbReference type="Google" id="ProtNLM"/>
    </source>
</evidence>
<evidence type="ECO:0000313" key="2">
    <source>
        <dbReference type="Proteomes" id="UP000053455"/>
    </source>
</evidence>
<dbReference type="STRING" id="874156.GCA_001021555_02593"/>
<dbReference type="Proteomes" id="UP000053455">
    <property type="component" value="Unassembled WGS sequence"/>
</dbReference>
<dbReference type="PATRIC" id="fig|874156.12.peg.2583"/>
<dbReference type="Gene3D" id="1.20.1290.10">
    <property type="entry name" value="AhpD-like"/>
    <property type="match status" value="1"/>
</dbReference>
<dbReference type="OrthoDB" id="9801997at2"/>
<evidence type="ECO:0000313" key="1">
    <source>
        <dbReference type="EMBL" id="KLI62894.1"/>
    </source>
</evidence>
<comment type="caution">
    <text evidence="1">The sequence shown here is derived from an EMBL/GenBank/DDBJ whole genome shotgun (WGS) entry which is preliminary data.</text>
</comment>
<dbReference type="RefSeq" id="WP_047094413.1">
    <property type="nucleotide sequence ID" value="NZ_LBHU01000004.1"/>
</dbReference>
<dbReference type="PANTHER" id="PTHR34846:SF10">
    <property type="entry name" value="CYTOPLASMIC PROTEIN"/>
    <property type="match status" value="1"/>
</dbReference>
<sequence>MPRITIPQEHAHDPLGYTWSKFTPEIGAAAAAYSLAVYEHSQLSMREMEAARMRTAHINGCNLCRDMRAERDLAGHIERSGGDAEKAAQVRDNTPPDEKFYADIADWRNSDSFSPREKLAIEFAERFGEAPQSMDEDEDFWAAMHEHFSDTEIVDLTFAIGSWVALGRFTHILALDGVCMPTMPDN</sequence>
<proteinExistence type="predicted"/>
<organism evidence="1 2">
    <name type="scientific">Aurantiacibacter marinus</name>
    <dbReference type="NCBI Taxonomy" id="874156"/>
    <lineage>
        <taxon>Bacteria</taxon>
        <taxon>Pseudomonadati</taxon>
        <taxon>Pseudomonadota</taxon>
        <taxon>Alphaproteobacteria</taxon>
        <taxon>Sphingomonadales</taxon>
        <taxon>Erythrobacteraceae</taxon>
        <taxon>Aurantiacibacter</taxon>
    </lineage>
</organism>
<dbReference type="SUPFAM" id="SSF69118">
    <property type="entry name" value="AhpD-like"/>
    <property type="match status" value="1"/>
</dbReference>
<accession>A0A0H0XKN8</accession>
<reference evidence="1 2" key="1">
    <citation type="submission" date="2015-04" db="EMBL/GenBank/DDBJ databases">
        <title>The draft genome sequence of Erythrobacter marinus HWDM-33.</title>
        <authorList>
            <person name="Zhuang L."/>
            <person name="Liu Y."/>
            <person name="Shao Z."/>
        </authorList>
    </citation>
    <scope>NUCLEOTIDE SEQUENCE [LARGE SCALE GENOMIC DNA]</scope>
    <source>
        <strain evidence="1 2">HWDM-33</strain>
    </source>
</reference>
<dbReference type="InterPro" id="IPR029032">
    <property type="entry name" value="AhpD-like"/>
</dbReference>
<protein>
    <recommendedName>
        <fullName evidence="3">Carboxymuconolactone decarboxylase</fullName>
    </recommendedName>
</protein>
<keyword evidence="2" id="KW-1185">Reference proteome</keyword>
<dbReference type="PANTHER" id="PTHR34846">
    <property type="entry name" value="4-CARBOXYMUCONOLACTONE DECARBOXYLASE FAMILY PROTEIN (AFU_ORTHOLOGUE AFUA_6G11590)"/>
    <property type="match status" value="1"/>
</dbReference>
<name>A0A0H0XKN8_9SPHN</name>
<gene>
    <name evidence="1" type="ORF">AAV99_12550</name>
</gene>
<dbReference type="AlphaFoldDB" id="A0A0H0XKN8"/>